<dbReference type="Pfam" id="PF09111">
    <property type="entry name" value="SLIDE"/>
    <property type="match status" value="1"/>
</dbReference>
<dbReference type="PROSITE" id="PS51192">
    <property type="entry name" value="HELICASE_ATP_BIND_1"/>
    <property type="match status" value="1"/>
</dbReference>
<dbReference type="GO" id="GO:0031491">
    <property type="term" value="F:nucleosome binding"/>
    <property type="evidence" value="ECO:0007669"/>
    <property type="project" value="InterPro"/>
</dbReference>
<dbReference type="Gene3D" id="3.40.50.10810">
    <property type="entry name" value="Tandem AAA-ATPase domain"/>
    <property type="match status" value="1"/>
</dbReference>
<dbReference type="GO" id="GO:0016887">
    <property type="term" value="F:ATP hydrolysis activity"/>
    <property type="evidence" value="ECO:0007669"/>
    <property type="project" value="TreeGrafter"/>
</dbReference>
<dbReference type="GO" id="GO:0140658">
    <property type="term" value="F:ATP-dependent chromatin remodeler activity"/>
    <property type="evidence" value="ECO:0007669"/>
    <property type="project" value="TreeGrafter"/>
</dbReference>
<dbReference type="CDD" id="cd17997">
    <property type="entry name" value="DEXHc_SMARCA1_SMARCA5"/>
    <property type="match status" value="1"/>
</dbReference>
<evidence type="ECO:0000256" key="1">
    <source>
        <dbReference type="ARBA" id="ARBA00004123"/>
    </source>
</evidence>
<evidence type="ECO:0000259" key="13">
    <source>
        <dbReference type="PROSITE" id="PS51194"/>
    </source>
</evidence>
<feature type="compositionally biased region" description="Basic and acidic residues" evidence="10">
    <location>
        <begin position="148"/>
        <end position="184"/>
    </location>
</feature>
<dbReference type="InterPro" id="IPR015195">
    <property type="entry name" value="SLIDE"/>
</dbReference>
<feature type="compositionally biased region" description="Pro residues" evidence="10">
    <location>
        <begin position="1502"/>
        <end position="1544"/>
    </location>
</feature>
<feature type="compositionally biased region" description="Basic and acidic residues" evidence="10">
    <location>
        <begin position="1121"/>
        <end position="1130"/>
    </location>
</feature>
<feature type="domain" description="Helicase C-terminal" evidence="13">
    <location>
        <begin position="592"/>
        <end position="743"/>
    </location>
</feature>
<dbReference type="Gene3D" id="1.10.30.10">
    <property type="entry name" value="High mobility group box domain"/>
    <property type="match status" value="2"/>
</dbReference>
<evidence type="ECO:0000256" key="4">
    <source>
        <dbReference type="ARBA" id="ARBA00022801"/>
    </source>
</evidence>
<keyword evidence="4" id="KW-0378">Hydrolase</keyword>
<dbReference type="FunFam" id="3.40.50.300:FF:000082">
    <property type="entry name" value="ISWI chromatin remodeling complex ATPase ISW1"/>
    <property type="match status" value="1"/>
</dbReference>
<evidence type="ECO:0000256" key="5">
    <source>
        <dbReference type="ARBA" id="ARBA00022806"/>
    </source>
</evidence>
<keyword evidence="9" id="KW-0238">DNA-binding</keyword>
<dbReference type="InterPro" id="IPR027417">
    <property type="entry name" value="P-loop_NTPase"/>
</dbReference>
<feature type="domain" description="HMG box" evidence="11">
    <location>
        <begin position="24"/>
        <end position="94"/>
    </location>
</feature>
<dbReference type="Proteomes" id="UP001165085">
    <property type="component" value="Unassembled WGS sequence"/>
</dbReference>
<dbReference type="InterPro" id="IPR001005">
    <property type="entry name" value="SANT/Myb"/>
</dbReference>
<dbReference type="InterPro" id="IPR036306">
    <property type="entry name" value="ISWI_HAND-dom_sf"/>
</dbReference>
<feature type="DNA-binding region" description="HMG box" evidence="9">
    <location>
        <begin position="24"/>
        <end position="94"/>
    </location>
</feature>
<feature type="compositionally biased region" description="Basic and acidic residues" evidence="10">
    <location>
        <begin position="130"/>
        <end position="140"/>
    </location>
</feature>
<dbReference type="PROSITE" id="PS00690">
    <property type="entry name" value="DEAH_ATP_HELICASE"/>
    <property type="match status" value="1"/>
</dbReference>
<dbReference type="PROSITE" id="PS50118">
    <property type="entry name" value="HMG_BOX_2"/>
    <property type="match status" value="2"/>
</dbReference>
<feature type="domain" description="HMG box" evidence="11">
    <location>
        <begin position="1380"/>
        <end position="1451"/>
    </location>
</feature>
<evidence type="ECO:0000259" key="12">
    <source>
        <dbReference type="PROSITE" id="PS51192"/>
    </source>
</evidence>
<dbReference type="GO" id="GO:0004386">
    <property type="term" value="F:helicase activity"/>
    <property type="evidence" value="ECO:0007669"/>
    <property type="project" value="UniProtKB-KW"/>
</dbReference>
<dbReference type="CDD" id="cd00167">
    <property type="entry name" value="SANT"/>
    <property type="match status" value="1"/>
</dbReference>
<dbReference type="OrthoDB" id="5857104at2759"/>
<comment type="caution">
    <text evidence="14">The sequence shown here is derived from an EMBL/GenBank/DDBJ whole genome shotgun (WGS) entry which is preliminary data.</text>
</comment>
<protein>
    <submittedName>
        <fullName evidence="14">Uncharacterized protein</fullName>
    </submittedName>
</protein>
<dbReference type="SUPFAM" id="SSF47095">
    <property type="entry name" value="HMG-box"/>
    <property type="match status" value="2"/>
</dbReference>
<dbReference type="PROSITE" id="PS51194">
    <property type="entry name" value="HELICASE_CTER"/>
    <property type="match status" value="1"/>
</dbReference>
<comment type="subcellular location">
    <subcellularLocation>
        <location evidence="1">Nucleus</location>
    </subcellularLocation>
</comment>
<dbReference type="InterPro" id="IPR014001">
    <property type="entry name" value="Helicase_ATP-bd"/>
</dbReference>
<organism evidence="14 15">
    <name type="scientific">Triparma strigata</name>
    <dbReference type="NCBI Taxonomy" id="1606541"/>
    <lineage>
        <taxon>Eukaryota</taxon>
        <taxon>Sar</taxon>
        <taxon>Stramenopiles</taxon>
        <taxon>Ochrophyta</taxon>
        <taxon>Bolidophyceae</taxon>
        <taxon>Parmales</taxon>
        <taxon>Triparmaceae</taxon>
        <taxon>Triparma</taxon>
    </lineage>
</organism>
<dbReference type="SUPFAM" id="SSF101224">
    <property type="entry name" value="HAND domain of the nucleosome remodeling ATPase ISWI"/>
    <property type="match status" value="1"/>
</dbReference>
<keyword evidence="8 9" id="KW-0539">Nucleus</keyword>
<evidence type="ECO:0000256" key="8">
    <source>
        <dbReference type="ARBA" id="ARBA00023242"/>
    </source>
</evidence>
<sequence>MVKEDRSDWVAVDSQFGDISADQIAPAKSAYLFFQRDQTTAIKQQLEKDNLPSDFGAVASAVSKAWKSTSDRSKWMTLADKDRERFERESKDRDLKIEQEQKERREAMYGEVQEGSRRGAAQASIEEMEEREKRRAEAAAKKKPRVISKKEQESRAKAKAEKKAKDDELKANMDALKKEKGKQAKKRLDFLLKQSDIFSHFGKVQGADDADAPTTSSAGASASTPGSPTKRRESIDETNPNPDAIDEDDPDNQPASVFLTQQPSTLGGYTKESKMRAYQLEGLNWMIRLQEHGVNGILADEMGLGKTLQSISVLVYLKEFKNITGPHLIVVPKSTLSNWMNELKRWAPTLRGVKFHGMKDEREEMVENVLKPGQKDSLRSWDVVVTTYEVCNTEKKALSKFAWHYLIIDEAHRLKNEASMFSQTIRSYETRYRLLLTGTPLQNNLHELWALLNFLVPDVFSSSEQFDEWFNLDIDDGESKKELIGQLHKILRPFMLRRLKADVEKSLPPKHETILFTGMSKMQKKLYKEILLRDIDTVQGTSGGGQGRTAVLNIVMQLRKCAGHPYLFPGQEDRSLPPLGEHLIENCGKMVLLDKLLKRLKEKGHRVLIFTQMTKILDILEDYVVMRKHNYCRIDGNTTYDVREDSIDKFNAPNSDKFCFLLSTRAGGLGINLQTADVVILFDSDWNPQADLQAQDRAHRIGQKKDVLVFRLVTEHTIEEKVVERAQQKLKLDAMVVQSGRLKEKDKLSNEELLSAIRFGADKVFKSKDSSITDDDIDLILDQGRKRTEEMNEKLKGAEKGDMYDFKMDSGMNTQMFEGVDYSDASTRAAQLGLFDIGKRERKAVDYHSNSVITAVRDPNAKKEVKFPRHLKLPRMDEWQLYKRFRLEEIQEHELIVFQDLVEKGTFKDLKRNDPVFEKLQLLDNIDQEEKKTLLTEGFSTWNRSHYSAFVRSSSKFGRDQYDRIAAEVGKTEAEIRSYSTAFWDPEIGQKRINAKEWERVYNAITKGEDKLQQVISMEKSTSLLLDTFENPWDELAFSHTTARDKGFTLEEDRYLLNWVKKYGHGQWEAIRLAARRCDRFHFSYYMRAMSAEAIGKRCEQLMRACEREVDQLQKKEWEKLTPEQREATDVKSMPLKKRKAQVAEELEAGNKKRAEKEKELKQTANNLENDTKSLAKKSAELLKEDEAEIAAAGGLEAFEASTDPNLSSSEPAAASNKSTAASASSGKKRKAASTATITFPDAHLSDLLSIVARAGPTGIKFLVEQFQKLHPEISKRQAELKINEVANREKRSGDRKAQWYVLESFADKADENTKILIKSGLSRAVIGPASKNQKPPSKAPSKVLSKAAAKPKKTAVAAKPRADSLASTGSSPYIGDAPPPKARSAFTHFCKATRASVKSSLPEGDRKDKGLVNSLLQSSFEKLDDAELRKWQEIEKKDEERYASDLKDWNSKSGAEAENEKKRALSANSEGNQQQSTTQIPKKIKVSEGTANLPAAVSAPMVPPLAPTPAPVPAPVSAPLVPAPVPAPAAPPAAPPAPDAMRE</sequence>
<dbReference type="CDD" id="cd00084">
    <property type="entry name" value="HMG-box_SF"/>
    <property type="match status" value="2"/>
</dbReference>
<feature type="domain" description="Helicase ATP-binding" evidence="12">
    <location>
        <begin position="287"/>
        <end position="458"/>
    </location>
</feature>
<dbReference type="CDD" id="cd18793">
    <property type="entry name" value="SF2_C_SNF"/>
    <property type="match status" value="1"/>
</dbReference>
<dbReference type="PANTHER" id="PTHR45623">
    <property type="entry name" value="CHROMODOMAIN-HELICASE-DNA-BINDING PROTEIN 3-RELATED-RELATED"/>
    <property type="match status" value="1"/>
</dbReference>
<evidence type="ECO:0000256" key="10">
    <source>
        <dbReference type="SAM" id="MobiDB-lite"/>
    </source>
</evidence>
<dbReference type="GO" id="GO:0003677">
    <property type="term" value="F:DNA binding"/>
    <property type="evidence" value="ECO:0007669"/>
    <property type="project" value="UniProtKB-UniRule"/>
</dbReference>
<feature type="region of interest" description="Disordered" evidence="10">
    <location>
        <begin position="1121"/>
        <end position="1173"/>
    </location>
</feature>
<dbReference type="GO" id="GO:0005524">
    <property type="term" value="F:ATP binding"/>
    <property type="evidence" value="ECO:0007669"/>
    <property type="project" value="UniProtKB-KW"/>
</dbReference>
<keyword evidence="15" id="KW-1185">Reference proteome</keyword>
<feature type="region of interest" description="Disordered" evidence="10">
    <location>
        <begin position="205"/>
        <end position="270"/>
    </location>
</feature>
<dbReference type="InterPro" id="IPR009057">
    <property type="entry name" value="Homeodomain-like_sf"/>
</dbReference>
<feature type="region of interest" description="Disordered" evidence="10">
    <location>
        <begin position="1438"/>
        <end position="1544"/>
    </location>
</feature>
<feature type="DNA-binding region" description="HMG box" evidence="9">
    <location>
        <begin position="1380"/>
        <end position="1451"/>
    </location>
</feature>
<dbReference type="Gene3D" id="3.40.50.300">
    <property type="entry name" value="P-loop containing nucleotide triphosphate hydrolases"/>
    <property type="match status" value="1"/>
</dbReference>
<dbReference type="PANTHER" id="PTHR45623:SF49">
    <property type="entry name" value="SWI_SNF-RELATED MATRIX-ASSOCIATED ACTIN-DEPENDENT REGULATOR OF CHROMATIN SUBFAMILY A MEMBER 5"/>
    <property type="match status" value="1"/>
</dbReference>
<dbReference type="InterPro" id="IPR038718">
    <property type="entry name" value="SNF2-like_sf"/>
</dbReference>
<dbReference type="GO" id="GO:0034728">
    <property type="term" value="P:nucleosome organization"/>
    <property type="evidence" value="ECO:0007669"/>
    <property type="project" value="TreeGrafter"/>
</dbReference>
<evidence type="ECO:0000256" key="6">
    <source>
        <dbReference type="ARBA" id="ARBA00022840"/>
    </source>
</evidence>
<dbReference type="SUPFAM" id="SSF46689">
    <property type="entry name" value="Homeodomain-like"/>
    <property type="match status" value="1"/>
</dbReference>
<evidence type="ECO:0000256" key="9">
    <source>
        <dbReference type="PROSITE-ProRule" id="PRU00267"/>
    </source>
</evidence>
<dbReference type="InterPro" id="IPR036910">
    <property type="entry name" value="HMG_box_dom_sf"/>
</dbReference>
<dbReference type="GO" id="GO:0005634">
    <property type="term" value="C:nucleus"/>
    <property type="evidence" value="ECO:0007669"/>
    <property type="project" value="UniProtKB-SubCell"/>
</dbReference>
<dbReference type="InterPro" id="IPR009071">
    <property type="entry name" value="HMG_box_dom"/>
</dbReference>
<feature type="compositionally biased region" description="Basic and acidic residues" evidence="10">
    <location>
        <begin position="82"/>
        <end position="108"/>
    </location>
</feature>
<evidence type="ECO:0000256" key="3">
    <source>
        <dbReference type="ARBA" id="ARBA00022741"/>
    </source>
</evidence>
<feature type="compositionally biased region" description="Basic and acidic residues" evidence="10">
    <location>
        <begin position="1149"/>
        <end position="1162"/>
    </location>
</feature>
<dbReference type="SMART" id="SM00398">
    <property type="entry name" value="HMG"/>
    <property type="match status" value="2"/>
</dbReference>
<feature type="compositionally biased region" description="Low complexity" evidence="10">
    <location>
        <begin position="212"/>
        <end position="228"/>
    </location>
</feature>
<keyword evidence="3" id="KW-0547">Nucleotide-binding</keyword>
<comment type="similarity">
    <text evidence="2">Belongs to the SNF2/RAD54 helicase family. ISWI subfamily.</text>
</comment>
<name>A0A9W7ACM0_9STRA</name>
<feature type="compositionally biased region" description="Basic and acidic residues" evidence="10">
    <location>
        <begin position="1438"/>
        <end position="1451"/>
    </location>
</feature>
<proteinExistence type="inferred from homology"/>
<gene>
    <name evidence="14" type="ORF">TrST_g7487</name>
</gene>
<dbReference type="SUPFAM" id="SSF52540">
    <property type="entry name" value="P-loop containing nucleoside triphosphate hydrolases"/>
    <property type="match status" value="2"/>
</dbReference>
<feature type="compositionally biased region" description="Polar residues" evidence="10">
    <location>
        <begin position="253"/>
        <end position="267"/>
    </location>
</feature>
<dbReference type="InterPro" id="IPR000330">
    <property type="entry name" value="SNF2_N"/>
</dbReference>
<keyword evidence="5" id="KW-0347">Helicase</keyword>
<feature type="compositionally biased region" description="Polar residues" evidence="10">
    <location>
        <begin position="1467"/>
        <end position="1481"/>
    </location>
</feature>
<dbReference type="Gene3D" id="1.10.10.60">
    <property type="entry name" value="Homeodomain-like"/>
    <property type="match status" value="2"/>
</dbReference>
<evidence type="ECO:0000259" key="11">
    <source>
        <dbReference type="PROSITE" id="PS50118"/>
    </source>
</evidence>
<dbReference type="GO" id="GO:0000785">
    <property type="term" value="C:chromatin"/>
    <property type="evidence" value="ECO:0007669"/>
    <property type="project" value="TreeGrafter"/>
</dbReference>
<dbReference type="FunFam" id="3.40.50.10810:FF:000015">
    <property type="entry name" value="lymphoid-specific helicase isoform X1"/>
    <property type="match status" value="1"/>
</dbReference>
<dbReference type="InterPro" id="IPR001650">
    <property type="entry name" value="Helicase_C-like"/>
</dbReference>
<evidence type="ECO:0000256" key="7">
    <source>
        <dbReference type="ARBA" id="ARBA00023054"/>
    </source>
</evidence>
<keyword evidence="7" id="KW-0175">Coiled coil</keyword>
<dbReference type="GO" id="GO:0042393">
    <property type="term" value="F:histone binding"/>
    <property type="evidence" value="ECO:0007669"/>
    <property type="project" value="TreeGrafter"/>
</dbReference>
<dbReference type="InterPro" id="IPR044754">
    <property type="entry name" value="Isw1/2_DEXHc"/>
</dbReference>
<dbReference type="SMART" id="SM00487">
    <property type="entry name" value="DEXDc"/>
    <property type="match status" value="1"/>
</dbReference>
<evidence type="ECO:0000313" key="15">
    <source>
        <dbReference type="Proteomes" id="UP001165085"/>
    </source>
</evidence>
<evidence type="ECO:0000256" key="2">
    <source>
        <dbReference type="ARBA" id="ARBA00009687"/>
    </source>
</evidence>
<dbReference type="InterPro" id="IPR002464">
    <property type="entry name" value="DNA/RNA_helicase_DEAH_CS"/>
</dbReference>
<feature type="region of interest" description="Disordered" evidence="10">
    <location>
        <begin position="1202"/>
        <end position="1230"/>
    </location>
</feature>
<dbReference type="Pfam" id="PF00271">
    <property type="entry name" value="Helicase_C"/>
    <property type="match status" value="1"/>
</dbReference>
<keyword evidence="6" id="KW-0067">ATP-binding</keyword>
<dbReference type="SMART" id="SM00490">
    <property type="entry name" value="HELICc"/>
    <property type="match status" value="1"/>
</dbReference>
<feature type="region of interest" description="Disordered" evidence="10">
    <location>
        <begin position="82"/>
        <end position="184"/>
    </location>
</feature>
<dbReference type="InterPro" id="IPR049730">
    <property type="entry name" value="SNF2/RAD54-like_C"/>
</dbReference>
<evidence type="ECO:0000313" key="14">
    <source>
        <dbReference type="EMBL" id="GMH66788.1"/>
    </source>
</evidence>
<dbReference type="EMBL" id="BRXY01000112">
    <property type="protein sequence ID" value="GMH66788.1"/>
    <property type="molecule type" value="Genomic_DNA"/>
</dbReference>
<feature type="compositionally biased region" description="Low complexity" evidence="10">
    <location>
        <begin position="1213"/>
        <end position="1226"/>
    </location>
</feature>
<reference evidence="15" key="1">
    <citation type="journal article" date="2023" name="Commun. Biol.">
        <title>Genome analysis of Parmales, the sister group of diatoms, reveals the evolutionary specialization of diatoms from phago-mixotrophs to photoautotrophs.</title>
        <authorList>
            <person name="Ban H."/>
            <person name="Sato S."/>
            <person name="Yoshikawa S."/>
            <person name="Yamada K."/>
            <person name="Nakamura Y."/>
            <person name="Ichinomiya M."/>
            <person name="Sato N."/>
            <person name="Blanc-Mathieu R."/>
            <person name="Endo H."/>
            <person name="Kuwata A."/>
            <person name="Ogata H."/>
        </authorList>
    </citation>
    <scope>NUCLEOTIDE SEQUENCE [LARGE SCALE GENOMIC DNA]</scope>
    <source>
        <strain evidence="15">NIES 3701</strain>
    </source>
</reference>
<feature type="region of interest" description="Disordered" evidence="10">
    <location>
        <begin position="1328"/>
        <end position="1386"/>
    </location>
</feature>
<accession>A0A9W7ACM0</accession>
<dbReference type="Pfam" id="PF00176">
    <property type="entry name" value="SNF2-rel_dom"/>
    <property type="match status" value="1"/>
</dbReference>